<comment type="caution">
    <text evidence="6">The sequence shown here is derived from an EMBL/GenBank/DDBJ whole genome shotgun (WGS) entry which is preliminary data.</text>
</comment>
<dbReference type="SMART" id="SM00419">
    <property type="entry name" value="HTH_CRP"/>
    <property type="match status" value="1"/>
</dbReference>
<keyword evidence="3" id="KW-0804">Transcription</keyword>
<dbReference type="GO" id="GO:0003677">
    <property type="term" value="F:DNA binding"/>
    <property type="evidence" value="ECO:0007669"/>
    <property type="project" value="UniProtKB-KW"/>
</dbReference>
<feature type="domain" description="Cyclic nucleotide-binding" evidence="4">
    <location>
        <begin position="12"/>
        <end position="111"/>
    </location>
</feature>
<dbReference type="PROSITE" id="PS50042">
    <property type="entry name" value="CNMP_BINDING_3"/>
    <property type="match status" value="1"/>
</dbReference>
<dbReference type="InterPro" id="IPR036388">
    <property type="entry name" value="WH-like_DNA-bd_sf"/>
</dbReference>
<keyword evidence="2" id="KW-0238">DNA-binding</keyword>
<evidence type="ECO:0000313" key="7">
    <source>
        <dbReference type="Proteomes" id="UP001139447"/>
    </source>
</evidence>
<name>A0A9X1W078_9BURK</name>
<keyword evidence="7" id="KW-1185">Reference proteome</keyword>
<dbReference type="SUPFAM" id="SSF46785">
    <property type="entry name" value="Winged helix' DNA-binding domain"/>
    <property type="match status" value="1"/>
</dbReference>
<dbReference type="InterPro" id="IPR036390">
    <property type="entry name" value="WH_DNA-bd_sf"/>
</dbReference>
<evidence type="ECO:0000256" key="1">
    <source>
        <dbReference type="ARBA" id="ARBA00023015"/>
    </source>
</evidence>
<dbReference type="Pfam" id="PF13545">
    <property type="entry name" value="HTH_Crp_2"/>
    <property type="match status" value="1"/>
</dbReference>
<dbReference type="AlphaFoldDB" id="A0A9X1W078"/>
<dbReference type="InterPro" id="IPR014710">
    <property type="entry name" value="RmlC-like_jellyroll"/>
</dbReference>
<feature type="domain" description="HTH crp-type" evidence="5">
    <location>
        <begin position="146"/>
        <end position="216"/>
    </location>
</feature>
<dbReference type="Pfam" id="PF00027">
    <property type="entry name" value="cNMP_binding"/>
    <property type="match status" value="1"/>
</dbReference>
<sequence>METSADINWSSALRGLSESEIRRIEGCLTRREVAARSPIFHQGESADALYIVQAGRVRLIRRTEGGEEFTTGIWSEGYLIGLISAFLGEKRFLAAETVESATLRVFQRSALHGCMEAIPRFALNIANLLALLASESIQRAAPLALESVGAKLGRVLVKLAVPDDSGRGHVVRGITQDELGSMVGASRPWVNRALAAFEKRGLIQRHKQLISILDIAACRRLWMD</sequence>
<dbReference type="PROSITE" id="PS51063">
    <property type="entry name" value="HTH_CRP_2"/>
    <property type="match status" value="1"/>
</dbReference>
<evidence type="ECO:0000259" key="5">
    <source>
        <dbReference type="PROSITE" id="PS51063"/>
    </source>
</evidence>
<dbReference type="InterPro" id="IPR012318">
    <property type="entry name" value="HTH_CRP"/>
</dbReference>
<reference evidence="6" key="1">
    <citation type="submission" date="2022-03" db="EMBL/GenBank/DDBJ databases">
        <authorList>
            <person name="Woo C.Y."/>
        </authorList>
    </citation>
    <scope>NUCLEOTIDE SEQUENCE</scope>
    <source>
        <strain evidence="6">CYS-02</strain>
    </source>
</reference>
<evidence type="ECO:0000256" key="3">
    <source>
        <dbReference type="ARBA" id="ARBA00023163"/>
    </source>
</evidence>
<dbReference type="Proteomes" id="UP001139447">
    <property type="component" value="Unassembled WGS sequence"/>
</dbReference>
<dbReference type="GO" id="GO:0003700">
    <property type="term" value="F:DNA-binding transcription factor activity"/>
    <property type="evidence" value="ECO:0007669"/>
    <property type="project" value="TreeGrafter"/>
</dbReference>
<protein>
    <submittedName>
        <fullName evidence="6">Crp/Fnr family transcriptional regulator</fullName>
    </submittedName>
</protein>
<keyword evidence="1" id="KW-0805">Transcription regulation</keyword>
<accession>A0A9X1W078</accession>
<dbReference type="GO" id="GO:0005829">
    <property type="term" value="C:cytosol"/>
    <property type="evidence" value="ECO:0007669"/>
    <property type="project" value="TreeGrafter"/>
</dbReference>
<dbReference type="Gene3D" id="2.60.120.10">
    <property type="entry name" value="Jelly Rolls"/>
    <property type="match status" value="1"/>
</dbReference>
<evidence type="ECO:0000313" key="6">
    <source>
        <dbReference type="EMBL" id="MCJ0766185.1"/>
    </source>
</evidence>
<dbReference type="InterPro" id="IPR018490">
    <property type="entry name" value="cNMP-bd_dom_sf"/>
</dbReference>
<dbReference type="SMART" id="SM00100">
    <property type="entry name" value="cNMP"/>
    <property type="match status" value="1"/>
</dbReference>
<dbReference type="InterPro" id="IPR050397">
    <property type="entry name" value="Env_Response_Regulators"/>
</dbReference>
<organism evidence="6 7">
    <name type="scientific">Variovorax terrae</name>
    <dbReference type="NCBI Taxonomy" id="2923278"/>
    <lineage>
        <taxon>Bacteria</taxon>
        <taxon>Pseudomonadati</taxon>
        <taxon>Pseudomonadota</taxon>
        <taxon>Betaproteobacteria</taxon>
        <taxon>Burkholderiales</taxon>
        <taxon>Comamonadaceae</taxon>
        <taxon>Variovorax</taxon>
    </lineage>
</organism>
<dbReference type="Gene3D" id="1.10.10.10">
    <property type="entry name" value="Winged helix-like DNA-binding domain superfamily/Winged helix DNA-binding domain"/>
    <property type="match status" value="1"/>
</dbReference>
<proteinExistence type="predicted"/>
<evidence type="ECO:0000259" key="4">
    <source>
        <dbReference type="PROSITE" id="PS50042"/>
    </source>
</evidence>
<dbReference type="RefSeq" id="WP_243309782.1">
    <property type="nucleotide sequence ID" value="NZ_JALGBI010000004.1"/>
</dbReference>
<evidence type="ECO:0000256" key="2">
    <source>
        <dbReference type="ARBA" id="ARBA00023125"/>
    </source>
</evidence>
<dbReference type="EMBL" id="JALGBI010000004">
    <property type="protein sequence ID" value="MCJ0766185.1"/>
    <property type="molecule type" value="Genomic_DNA"/>
</dbReference>
<dbReference type="InterPro" id="IPR000595">
    <property type="entry name" value="cNMP-bd_dom"/>
</dbReference>
<dbReference type="PANTHER" id="PTHR24567:SF74">
    <property type="entry name" value="HTH-TYPE TRANSCRIPTIONAL REGULATOR ARCR"/>
    <property type="match status" value="1"/>
</dbReference>
<gene>
    <name evidence="6" type="ORF">MMF98_23500</name>
</gene>
<dbReference type="SUPFAM" id="SSF51206">
    <property type="entry name" value="cAMP-binding domain-like"/>
    <property type="match status" value="1"/>
</dbReference>
<dbReference type="CDD" id="cd00038">
    <property type="entry name" value="CAP_ED"/>
    <property type="match status" value="1"/>
</dbReference>
<dbReference type="PANTHER" id="PTHR24567">
    <property type="entry name" value="CRP FAMILY TRANSCRIPTIONAL REGULATORY PROTEIN"/>
    <property type="match status" value="1"/>
</dbReference>